<dbReference type="AlphaFoldDB" id="A0A1M5Z165"/>
<keyword evidence="1" id="KW-0812">Transmembrane</keyword>
<protein>
    <submittedName>
        <fullName evidence="2">Uncharacterized protein</fullName>
    </submittedName>
</protein>
<evidence type="ECO:0000313" key="2">
    <source>
        <dbReference type="EMBL" id="SHI18015.1"/>
    </source>
</evidence>
<evidence type="ECO:0000256" key="1">
    <source>
        <dbReference type="SAM" id="Phobius"/>
    </source>
</evidence>
<name>A0A1M5Z165_9FIRM</name>
<evidence type="ECO:0000313" key="3">
    <source>
        <dbReference type="Proteomes" id="UP000183995"/>
    </source>
</evidence>
<dbReference type="Proteomes" id="UP000183995">
    <property type="component" value="Unassembled WGS sequence"/>
</dbReference>
<keyword evidence="1" id="KW-0472">Membrane</keyword>
<feature type="transmembrane region" description="Helical" evidence="1">
    <location>
        <begin position="81"/>
        <end position="102"/>
    </location>
</feature>
<reference evidence="2 3" key="1">
    <citation type="submission" date="2016-11" db="EMBL/GenBank/DDBJ databases">
        <authorList>
            <person name="Jaros S."/>
            <person name="Januszkiewicz K."/>
            <person name="Wedrychowicz H."/>
        </authorList>
    </citation>
    <scope>NUCLEOTIDE SEQUENCE [LARGE SCALE GENOMIC DNA]</scope>
    <source>
        <strain evidence="2 3">DSM 10068</strain>
    </source>
</reference>
<sequence>MKKIFIGFLLIFLDFSLNLGNSRIGLIPDFIGYIVMINGLLEMAEESPLFIKVKPFATFMAVYTGIVYFIDLVGISASPGFLSIVLGIVSAVISLYISYNIIMGVKDMEEIYNTPLNGSSLKSTWTILAVFNILNFVFLLIPALAIISVIVSFIVAICFLVAFNNSKNLYYNMKSWL</sequence>
<keyword evidence="1" id="KW-1133">Transmembrane helix</keyword>
<accession>A0A1M5Z165</accession>
<proteinExistence type="predicted"/>
<dbReference type="EMBL" id="FQXV01000012">
    <property type="protein sequence ID" value="SHI18015.1"/>
    <property type="molecule type" value="Genomic_DNA"/>
</dbReference>
<gene>
    <name evidence="2" type="ORF">SAMN02745823_03082</name>
</gene>
<keyword evidence="3" id="KW-1185">Reference proteome</keyword>
<dbReference type="RefSeq" id="WP_073080827.1">
    <property type="nucleotide sequence ID" value="NZ_FQXV01000012.1"/>
</dbReference>
<feature type="transmembrane region" description="Helical" evidence="1">
    <location>
        <begin position="56"/>
        <end position="75"/>
    </location>
</feature>
<dbReference type="OrthoDB" id="1852540at2"/>
<organism evidence="2 3">
    <name type="scientific">Sporobacter termitidis DSM 10068</name>
    <dbReference type="NCBI Taxonomy" id="1123282"/>
    <lineage>
        <taxon>Bacteria</taxon>
        <taxon>Bacillati</taxon>
        <taxon>Bacillota</taxon>
        <taxon>Clostridia</taxon>
        <taxon>Eubacteriales</taxon>
        <taxon>Oscillospiraceae</taxon>
        <taxon>Sporobacter</taxon>
    </lineage>
</organism>
<feature type="transmembrane region" description="Helical" evidence="1">
    <location>
        <begin position="147"/>
        <end position="164"/>
    </location>
</feature>